<evidence type="ECO:0000256" key="1">
    <source>
        <dbReference type="ARBA" id="ARBA00022617"/>
    </source>
</evidence>
<dbReference type="RefSeq" id="WP_179979459.1">
    <property type="nucleotide sequence ID" value="NZ_LT608333.1"/>
</dbReference>
<proteinExistence type="predicted"/>
<evidence type="ECO:0000256" key="2">
    <source>
        <dbReference type="ARBA" id="ARBA00022723"/>
    </source>
</evidence>
<evidence type="ECO:0000256" key="4">
    <source>
        <dbReference type="PROSITE-ProRule" id="PRU00433"/>
    </source>
</evidence>
<dbReference type="GO" id="GO:0009055">
    <property type="term" value="F:electron transfer activity"/>
    <property type="evidence" value="ECO:0007669"/>
    <property type="project" value="InterPro"/>
</dbReference>
<dbReference type="InterPro" id="IPR036909">
    <property type="entry name" value="Cyt_c-like_dom_sf"/>
</dbReference>
<dbReference type="GO" id="GO:0046872">
    <property type="term" value="F:metal ion binding"/>
    <property type="evidence" value="ECO:0007669"/>
    <property type="project" value="UniProtKB-KW"/>
</dbReference>
<feature type="domain" description="Cytochrome c" evidence="6">
    <location>
        <begin position="29"/>
        <end position="104"/>
    </location>
</feature>
<sequence>MTRYLRHGILMLAAILLVAGVQTVVAQDAAQKKGAELYASLCESCHTPTPAKMMGKPVEALTAGMDKVKNMSSPSGPLLKMQQNLKTLNAEQINDIAVYINQLKP</sequence>
<keyword evidence="2 4" id="KW-0479">Metal-binding</keyword>
<dbReference type="AlphaFoldDB" id="A0A212KZS0"/>
<dbReference type="GO" id="GO:0020037">
    <property type="term" value="F:heme binding"/>
    <property type="evidence" value="ECO:0007669"/>
    <property type="project" value="InterPro"/>
</dbReference>
<dbReference type="SUPFAM" id="SSF46626">
    <property type="entry name" value="Cytochrome c"/>
    <property type="match status" value="1"/>
</dbReference>
<keyword evidence="5" id="KW-0732">Signal</keyword>
<gene>
    <name evidence="7" type="ORF">KL86DES1_10621</name>
</gene>
<dbReference type="EMBL" id="FMJC01000001">
    <property type="protein sequence ID" value="SCM70772.1"/>
    <property type="molecule type" value="Genomic_DNA"/>
</dbReference>
<keyword evidence="1 4" id="KW-0349">Heme</keyword>
<keyword evidence="3 4" id="KW-0408">Iron</keyword>
<name>A0A212KZS0_9BACT</name>
<feature type="signal peptide" evidence="5">
    <location>
        <begin position="1"/>
        <end position="26"/>
    </location>
</feature>
<evidence type="ECO:0000313" key="7">
    <source>
        <dbReference type="EMBL" id="SCM70772.1"/>
    </source>
</evidence>
<evidence type="ECO:0000256" key="5">
    <source>
        <dbReference type="SAM" id="SignalP"/>
    </source>
</evidence>
<evidence type="ECO:0000259" key="6">
    <source>
        <dbReference type="PROSITE" id="PS51007"/>
    </source>
</evidence>
<reference evidence="7" key="1">
    <citation type="submission" date="2016-08" db="EMBL/GenBank/DDBJ databases">
        <authorList>
            <person name="Seilhamer J.J."/>
        </authorList>
    </citation>
    <scope>NUCLEOTIDE SEQUENCE</scope>
    <source>
        <strain evidence="7">86-1</strain>
    </source>
</reference>
<organism evidence="7">
    <name type="scientific">uncultured Desulfovibrio sp</name>
    <dbReference type="NCBI Taxonomy" id="167968"/>
    <lineage>
        <taxon>Bacteria</taxon>
        <taxon>Pseudomonadati</taxon>
        <taxon>Thermodesulfobacteriota</taxon>
        <taxon>Desulfovibrionia</taxon>
        <taxon>Desulfovibrionales</taxon>
        <taxon>Desulfovibrionaceae</taxon>
        <taxon>Desulfovibrio</taxon>
        <taxon>environmental samples</taxon>
    </lineage>
</organism>
<dbReference type="PROSITE" id="PS51007">
    <property type="entry name" value="CYTC"/>
    <property type="match status" value="1"/>
</dbReference>
<feature type="chain" id="PRO_5012126116" evidence="5">
    <location>
        <begin position="27"/>
        <end position="105"/>
    </location>
</feature>
<evidence type="ECO:0000256" key="3">
    <source>
        <dbReference type="ARBA" id="ARBA00023004"/>
    </source>
</evidence>
<dbReference type="Pfam" id="PF13442">
    <property type="entry name" value="Cytochrome_CBB3"/>
    <property type="match status" value="1"/>
</dbReference>
<dbReference type="Gene3D" id="1.10.760.10">
    <property type="entry name" value="Cytochrome c-like domain"/>
    <property type="match status" value="1"/>
</dbReference>
<dbReference type="InterPro" id="IPR009056">
    <property type="entry name" value="Cyt_c-like_dom"/>
</dbReference>
<protein>
    <submittedName>
        <fullName evidence="7">Cytochrome c class I</fullName>
    </submittedName>
</protein>
<accession>A0A212KZS0</accession>